<dbReference type="InterPro" id="IPR036291">
    <property type="entry name" value="NAD(P)-bd_dom_sf"/>
</dbReference>
<accession>I4B225</accession>
<proteinExistence type="predicted"/>
<gene>
    <name evidence="3" type="ordered locus">Turpa_0681</name>
</gene>
<reference evidence="3 4" key="1">
    <citation type="submission" date="2012-06" db="EMBL/GenBank/DDBJ databases">
        <title>The complete chromosome of genome of Turneriella parva DSM 21527.</title>
        <authorList>
            <consortium name="US DOE Joint Genome Institute (JGI-PGF)"/>
            <person name="Lucas S."/>
            <person name="Han J."/>
            <person name="Lapidus A."/>
            <person name="Bruce D."/>
            <person name="Goodwin L."/>
            <person name="Pitluck S."/>
            <person name="Peters L."/>
            <person name="Kyrpides N."/>
            <person name="Mavromatis K."/>
            <person name="Ivanova N."/>
            <person name="Mikhailova N."/>
            <person name="Chertkov O."/>
            <person name="Detter J.C."/>
            <person name="Tapia R."/>
            <person name="Han C."/>
            <person name="Land M."/>
            <person name="Hauser L."/>
            <person name="Markowitz V."/>
            <person name="Cheng J.-F."/>
            <person name="Hugenholtz P."/>
            <person name="Woyke T."/>
            <person name="Wu D."/>
            <person name="Gronow S."/>
            <person name="Wellnitz S."/>
            <person name="Brambilla E."/>
            <person name="Klenk H.-P."/>
            <person name="Eisen J.A."/>
        </authorList>
    </citation>
    <scope>NUCLEOTIDE SEQUENCE [LARGE SCALE GENOMIC DNA]</scope>
    <source>
        <strain evidence="4">ATCC BAA-1111 / DSM 21527 / NCTC 11395 / H</strain>
    </source>
</reference>
<dbReference type="EMBL" id="CP002959">
    <property type="protein sequence ID" value="AFM11332.1"/>
    <property type="molecule type" value="Genomic_DNA"/>
</dbReference>
<evidence type="ECO:0000313" key="3">
    <source>
        <dbReference type="EMBL" id="AFM11332.1"/>
    </source>
</evidence>
<dbReference type="PATRIC" id="fig|869212.3.peg.656"/>
<dbReference type="InterPro" id="IPR028939">
    <property type="entry name" value="P5C_Rdtase_cat_N"/>
</dbReference>
<dbReference type="GO" id="GO:0015677">
    <property type="term" value="P:copper ion import"/>
    <property type="evidence" value="ECO:0007669"/>
    <property type="project" value="TreeGrafter"/>
</dbReference>
<dbReference type="STRING" id="869212.Turpa_0681"/>
<dbReference type="RefSeq" id="WP_014801850.1">
    <property type="nucleotide sequence ID" value="NC_018020.1"/>
</dbReference>
<name>I4B225_TURPD</name>
<dbReference type="OrthoDB" id="9786864at2"/>
<keyword evidence="1" id="KW-0560">Oxidoreductase</keyword>
<dbReference type="Gene3D" id="3.40.50.720">
    <property type="entry name" value="NAD(P)-binding Rossmann-like Domain"/>
    <property type="match status" value="1"/>
</dbReference>
<sequence length="205" mass="21820">MKIAIIGSGNVGSALAEKWSAAGHAVVFGTRERSNFKGKAAAQRSSIAVKTIAEAVNSAEVILLATPATAAVEVAKSLGDTTGKVIVDAMNIVGGRGPEGFRSAAAAILANTPSREVVKCFNTTGFNNMQNTVYGNERIDMFMAGDSKSAKERIRQLALDAGFAECYDVGGNDKFELMEQFAFFWINLAMMQGQGRDIGFKLLKR</sequence>
<evidence type="ECO:0000259" key="2">
    <source>
        <dbReference type="Pfam" id="PF03807"/>
    </source>
</evidence>
<dbReference type="KEGG" id="tpx:Turpa_0681"/>
<dbReference type="GO" id="GO:0005886">
    <property type="term" value="C:plasma membrane"/>
    <property type="evidence" value="ECO:0007669"/>
    <property type="project" value="TreeGrafter"/>
</dbReference>
<dbReference type="HOGENOM" id="CLU_076368_2_1_12"/>
<organism evidence="3 4">
    <name type="scientific">Turneriella parva (strain ATCC BAA-1111 / DSM 21527 / NCTC 11395 / H)</name>
    <name type="common">Leptospira parva</name>
    <dbReference type="NCBI Taxonomy" id="869212"/>
    <lineage>
        <taxon>Bacteria</taxon>
        <taxon>Pseudomonadati</taxon>
        <taxon>Spirochaetota</taxon>
        <taxon>Spirochaetia</taxon>
        <taxon>Leptospirales</taxon>
        <taxon>Leptospiraceae</taxon>
        <taxon>Turneriella</taxon>
    </lineage>
</organism>
<dbReference type="Pfam" id="PF03807">
    <property type="entry name" value="F420_oxidored"/>
    <property type="match status" value="1"/>
</dbReference>
<dbReference type="Proteomes" id="UP000006048">
    <property type="component" value="Chromosome"/>
</dbReference>
<dbReference type="PANTHER" id="PTHR14239">
    <property type="entry name" value="DUDULIN-RELATED"/>
    <property type="match status" value="1"/>
</dbReference>
<dbReference type="InterPro" id="IPR051267">
    <property type="entry name" value="STEAP_metalloreductase"/>
</dbReference>
<feature type="domain" description="Pyrroline-5-carboxylate reductase catalytic N-terminal" evidence="2">
    <location>
        <begin position="2"/>
        <end position="91"/>
    </location>
</feature>
<evidence type="ECO:0000313" key="4">
    <source>
        <dbReference type="Proteomes" id="UP000006048"/>
    </source>
</evidence>
<protein>
    <submittedName>
        <fullName evidence="3">NADP oxidoreductase coenzyme F420-dependent</fullName>
    </submittedName>
</protein>
<dbReference type="AlphaFoldDB" id="I4B225"/>
<evidence type="ECO:0000256" key="1">
    <source>
        <dbReference type="ARBA" id="ARBA00023002"/>
    </source>
</evidence>
<dbReference type="GO" id="GO:0052851">
    <property type="term" value="F:ferric-chelate reductase (NADPH) activity"/>
    <property type="evidence" value="ECO:0007669"/>
    <property type="project" value="TreeGrafter"/>
</dbReference>
<dbReference type="GO" id="GO:0008823">
    <property type="term" value="F:cupric reductase (NADH) activity"/>
    <property type="evidence" value="ECO:0007669"/>
    <property type="project" value="TreeGrafter"/>
</dbReference>
<keyword evidence="4" id="KW-1185">Reference proteome</keyword>
<dbReference type="SUPFAM" id="SSF51735">
    <property type="entry name" value="NAD(P)-binding Rossmann-fold domains"/>
    <property type="match status" value="1"/>
</dbReference>
<dbReference type="PANTHER" id="PTHR14239:SF0">
    <property type="entry name" value="F420-DEPENDENT NADP REDUCTASE"/>
    <property type="match status" value="1"/>
</dbReference>